<accession>A0A6A7A0Y7</accession>
<sequence length="149" mass="17656">MSTRSTTTQPFDAYKTLDQFKSLVQKQSRYANVVPYFDEARNLMLSEERRMEEINYVNAKEKTSMTETFKMLCQNALLSLKDAELEDRVLEEVWCTLDERLPTQVVEPTVKIVQQLFAMLCELDEGYDAINYIFLRKPKNYWLSPYRNL</sequence>
<organism evidence="1 2">
    <name type="scientific">Ophiobolus disseminans</name>
    <dbReference type="NCBI Taxonomy" id="1469910"/>
    <lineage>
        <taxon>Eukaryota</taxon>
        <taxon>Fungi</taxon>
        <taxon>Dikarya</taxon>
        <taxon>Ascomycota</taxon>
        <taxon>Pezizomycotina</taxon>
        <taxon>Dothideomycetes</taxon>
        <taxon>Pleosporomycetidae</taxon>
        <taxon>Pleosporales</taxon>
        <taxon>Pleosporineae</taxon>
        <taxon>Phaeosphaeriaceae</taxon>
        <taxon>Ophiobolus</taxon>
    </lineage>
</organism>
<dbReference type="EMBL" id="MU006225">
    <property type="protein sequence ID" value="KAF2826921.1"/>
    <property type="molecule type" value="Genomic_DNA"/>
</dbReference>
<name>A0A6A7A0Y7_9PLEO</name>
<reference evidence="1" key="1">
    <citation type="journal article" date="2020" name="Stud. Mycol.">
        <title>101 Dothideomycetes genomes: a test case for predicting lifestyles and emergence of pathogens.</title>
        <authorList>
            <person name="Haridas S."/>
            <person name="Albert R."/>
            <person name="Binder M."/>
            <person name="Bloem J."/>
            <person name="Labutti K."/>
            <person name="Salamov A."/>
            <person name="Andreopoulos B."/>
            <person name="Baker S."/>
            <person name="Barry K."/>
            <person name="Bills G."/>
            <person name="Bluhm B."/>
            <person name="Cannon C."/>
            <person name="Castanera R."/>
            <person name="Culley D."/>
            <person name="Daum C."/>
            <person name="Ezra D."/>
            <person name="Gonzalez J."/>
            <person name="Henrissat B."/>
            <person name="Kuo A."/>
            <person name="Liang C."/>
            <person name="Lipzen A."/>
            <person name="Lutzoni F."/>
            <person name="Magnuson J."/>
            <person name="Mondo S."/>
            <person name="Nolan M."/>
            <person name="Ohm R."/>
            <person name="Pangilinan J."/>
            <person name="Park H.-J."/>
            <person name="Ramirez L."/>
            <person name="Alfaro M."/>
            <person name="Sun H."/>
            <person name="Tritt A."/>
            <person name="Yoshinaga Y."/>
            <person name="Zwiers L.-H."/>
            <person name="Turgeon B."/>
            <person name="Goodwin S."/>
            <person name="Spatafora J."/>
            <person name="Crous P."/>
            <person name="Grigoriev I."/>
        </authorList>
    </citation>
    <scope>NUCLEOTIDE SEQUENCE</scope>
    <source>
        <strain evidence="1">CBS 113818</strain>
    </source>
</reference>
<dbReference type="AlphaFoldDB" id="A0A6A7A0Y7"/>
<evidence type="ECO:0000313" key="2">
    <source>
        <dbReference type="Proteomes" id="UP000799424"/>
    </source>
</evidence>
<gene>
    <name evidence="1" type="ORF">CC86DRAFT_381976</name>
</gene>
<keyword evidence="2" id="KW-1185">Reference proteome</keyword>
<dbReference type="Proteomes" id="UP000799424">
    <property type="component" value="Unassembled WGS sequence"/>
</dbReference>
<proteinExistence type="predicted"/>
<evidence type="ECO:0000313" key="1">
    <source>
        <dbReference type="EMBL" id="KAF2826921.1"/>
    </source>
</evidence>
<protein>
    <submittedName>
        <fullName evidence="1">Uncharacterized protein</fullName>
    </submittedName>
</protein>